<organism evidence="1 2">
    <name type="scientific">Caerostris extrusa</name>
    <name type="common">Bark spider</name>
    <name type="synonym">Caerostris bankana</name>
    <dbReference type="NCBI Taxonomy" id="172846"/>
    <lineage>
        <taxon>Eukaryota</taxon>
        <taxon>Metazoa</taxon>
        <taxon>Ecdysozoa</taxon>
        <taxon>Arthropoda</taxon>
        <taxon>Chelicerata</taxon>
        <taxon>Arachnida</taxon>
        <taxon>Araneae</taxon>
        <taxon>Araneomorphae</taxon>
        <taxon>Entelegynae</taxon>
        <taxon>Araneoidea</taxon>
        <taxon>Araneidae</taxon>
        <taxon>Caerostris</taxon>
    </lineage>
</organism>
<comment type="caution">
    <text evidence="1">The sequence shown here is derived from an EMBL/GenBank/DDBJ whole genome shotgun (WGS) entry which is preliminary data.</text>
</comment>
<evidence type="ECO:0000313" key="2">
    <source>
        <dbReference type="Proteomes" id="UP001054945"/>
    </source>
</evidence>
<reference evidence="1 2" key="1">
    <citation type="submission" date="2021-06" db="EMBL/GenBank/DDBJ databases">
        <title>Caerostris extrusa draft genome.</title>
        <authorList>
            <person name="Kono N."/>
            <person name="Arakawa K."/>
        </authorList>
    </citation>
    <scope>NUCLEOTIDE SEQUENCE [LARGE SCALE GENOMIC DNA]</scope>
</reference>
<dbReference type="Proteomes" id="UP001054945">
    <property type="component" value="Unassembled WGS sequence"/>
</dbReference>
<proteinExistence type="predicted"/>
<sequence length="97" mass="11763">MQKSTFQKLKQGLLLQGKFRNEELHRSFKKGGVDSDFSRLQSDTIHDNETRSWWIESHISRHEMVWIWKHCDPRRRFGVPGRRGQVLQRARQVRRLH</sequence>
<dbReference type="AlphaFoldDB" id="A0AAV4TAH6"/>
<keyword evidence="2" id="KW-1185">Reference proteome</keyword>
<accession>A0AAV4TAH6</accession>
<gene>
    <name evidence="1" type="ORF">CEXT_631651</name>
</gene>
<evidence type="ECO:0000313" key="1">
    <source>
        <dbReference type="EMBL" id="GIY41765.1"/>
    </source>
</evidence>
<dbReference type="EMBL" id="BPLR01010754">
    <property type="protein sequence ID" value="GIY41765.1"/>
    <property type="molecule type" value="Genomic_DNA"/>
</dbReference>
<protein>
    <submittedName>
        <fullName evidence="1">Uncharacterized protein</fullName>
    </submittedName>
</protein>
<name>A0AAV4TAH6_CAEEX</name>